<keyword evidence="3" id="KW-1185">Reference proteome</keyword>
<proteinExistence type="predicted"/>
<keyword evidence="1" id="KW-0472">Membrane</keyword>
<dbReference type="EMBL" id="MNCJ02000327">
    <property type="protein sequence ID" value="KAF5778157.1"/>
    <property type="molecule type" value="Genomic_DNA"/>
</dbReference>
<keyword evidence="1" id="KW-1133">Transmembrane helix</keyword>
<keyword evidence="1" id="KW-0812">Transmembrane</keyword>
<comment type="caution">
    <text evidence="2">The sequence shown here is derived from an EMBL/GenBank/DDBJ whole genome shotgun (WGS) entry which is preliminary data.</text>
</comment>
<reference evidence="2" key="1">
    <citation type="journal article" date="2017" name="Nature">
        <title>The sunflower genome provides insights into oil metabolism, flowering and Asterid evolution.</title>
        <authorList>
            <person name="Badouin H."/>
            <person name="Gouzy J."/>
            <person name="Grassa C.J."/>
            <person name="Murat F."/>
            <person name="Staton S.E."/>
            <person name="Cottret L."/>
            <person name="Lelandais-Briere C."/>
            <person name="Owens G.L."/>
            <person name="Carrere S."/>
            <person name="Mayjonade B."/>
            <person name="Legrand L."/>
            <person name="Gill N."/>
            <person name="Kane N.C."/>
            <person name="Bowers J.E."/>
            <person name="Hubner S."/>
            <person name="Bellec A."/>
            <person name="Berard A."/>
            <person name="Berges H."/>
            <person name="Blanchet N."/>
            <person name="Boniface M.C."/>
            <person name="Brunel D."/>
            <person name="Catrice O."/>
            <person name="Chaidir N."/>
            <person name="Claudel C."/>
            <person name="Donnadieu C."/>
            <person name="Faraut T."/>
            <person name="Fievet G."/>
            <person name="Helmstetter N."/>
            <person name="King M."/>
            <person name="Knapp S.J."/>
            <person name="Lai Z."/>
            <person name="Le Paslier M.C."/>
            <person name="Lippi Y."/>
            <person name="Lorenzon L."/>
            <person name="Mandel J.R."/>
            <person name="Marage G."/>
            <person name="Marchand G."/>
            <person name="Marquand E."/>
            <person name="Bret-Mestries E."/>
            <person name="Morien E."/>
            <person name="Nambeesan S."/>
            <person name="Nguyen T."/>
            <person name="Pegot-Espagnet P."/>
            <person name="Pouilly N."/>
            <person name="Raftis F."/>
            <person name="Sallet E."/>
            <person name="Schiex T."/>
            <person name="Thomas J."/>
            <person name="Vandecasteele C."/>
            <person name="Vares D."/>
            <person name="Vear F."/>
            <person name="Vautrin S."/>
            <person name="Crespi M."/>
            <person name="Mangin B."/>
            <person name="Burke J.M."/>
            <person name="Salse J."/>
            <person name="Munos S."/>
            <person name="Vincourt P."/>
            <person name="Rieseberg L.H."/>
            <person name="Langlade N.B."/>
        </authorList>
    </citation>
    <scope>NUCLEOTIDE SEQUENCE</scope>
    <source>
        <tissue evidence="2">Leaves</tissue>
    </source>
</reference>
<sequence length="87" mass="10443">MLKSNVLEPSCKFFLLSFVILFFSKWLTIFVWLVCVHLKHFVQLFSYILFFRLNDLGEIYVLKIYSGRDYRPLCDPFHSSLLLLLFV</sequence>
<dbReference type="Proteomes" id="UP000215914">
    <property type="component" value="Unassembled WGS sequence"/>
</dbReference>
<gene>
    <name evidence="2" type="ORF">HanXRQr2_Chr12g0544211</name>
</gene>
<feature type="transmembrane region" description="Helical" evidence="1">
    <location>
        <begin position="12"/>
        <end position="34"/>
    </location>
</feature>
<dbReference type="AlphaFoldDB" id="A0A9K3HH85"/>
<evidence type="ECO:0000256" key="1">
    <source>
        <dbReference type="SAM" id="Phobius"/>
    </source>
</evidence>
<organism evidence="2 3">
    <name type="scientific">Helianthus annuus</name>
    <name type="common">Common sunflower</name>
    <dbReference type="NCBI Taxonomy" id="4232"/>
    <lineage>
        <taxon>Eukaryota</taxon>
        <taxon>Viridiplantae</taxon>
        <taxon>Streptophyta</taxon>
        <taxon>Embryophyta</taxon>
        <taxon>Tracheophyta</taxon>
        <taxon>Spermatophyta</taxon>
        <taxon>Magnoliopsida</taxon>
        <taxon>eudicotyledons</taxon>
        <taxon>Gunneridae</taxon>
        <taxon>Pentapetalae</taxon>
        <taxon>asterids</taxon>
        <taxon>campanulids</taxon>
        <taxon>Asterales</taxon>
        <taxon>Asteraceae</taxon>
        <taxon>Asteroideae</taxon>
        <taxon>Heliantheae alliance</taxon>
        <taxon>Heliantheae</taxon>
        <taxon>Helianthus</taxon>
    </lineage>
</organism>
<name>A0A9K3HH85_HELAN</name>
<protein>
    <submittedName>
        <fullName evidence="2">Uncharacterized protein</fullName>
    </submittedName>
</protein>
<evidence type="ECO:0000313" key="2">
    <source>
        <dbReference type="EMBL" id="KAF5778157.1"/>
    </source>
</evidence>
<dbReference type="Gramene" id="mRNA:HanXRQr2_Chr12g0544211">
    <property type="protein sequence ID" value="CDS:HanXRQr2_Chr12g0544211.1"/>
    <property type="gene ID" value="HanXRQr2_Chr12g0544211"/>
</dbReference>
<accession>A0A9K3HH85</accession>
<reference evidence="2" key="2">
    <citation type="submission" date="2020-06" db="EMBL/GenBank/DDBJ databases">
        <title>Helianthus annuus Genome sequencing and assembly Release 2.</title>
        <authorList>
            <person name="Gouzy J."/>
            <person name="Langlade N."/>
            <person name="Munos S."/>
        </authorList>
    </citation>
    <scope>NUCLEOTIDE SEQUENCE</scope>
    <source>
        <tissue evidence="2">Leaves</tissue>
    </source>
</reference>
<evidence type="ECO:0000313" key="3">
    <source>
        <dbReference type="Proteomes" id="UP000215914"/>
    </source>
</evidence>